<dbReference type="EMBL" id="QXGE01000378">
    <property type="protein sequence ID" value="KAE9314232.1"/>
    <property type="molecule type" value="Genomic_DNA"/>
</dbReference>
<organism evidence="5 16">
    <name type="scientific">Phytophthora fragariae</name>
    <dbReference type="NCBI Taxonomy" id="53985"/>
    <lineage>
        <taxon>Eukaryota</taxon>
        <taxon>Sar</taxon>
        <taxon>Stramenopiles</taxon>
        <taxon>Oomycota</taxon>
        <taxon>Peronosporomycetes</taxon>
        <taxon>Peronosporales</taxon>
        <taxon>Peronosporaceae</taxon>
        <taxon>Phytophthora</taxon>
    </lineage>
</organism>
<evidence type="ECO:0000313" key="3">
    <source>
        <dbReference type="EMBL" id="KAE9014398.1"/>
    </source>
</evidence>
<gene>
    <name evidence="10" type="ORF">PF001_g8376</name>
    <name evidence="8" type="ORF">PF002_g10275</name>
    <name evidence="9" type="ORF">PF004_g4582</name>
    <name evidence="7" type="ORF">PF005_g9174</name>
    <name evidence="6" type="ORF">PF006_g8462</name>
    <name evidence="5" type="ORF">PF007_g5482</name>
    <name evidence="2" type="ORF">PF009_g6205</name>
    <name evidence="4" type="ORF">PF010_g8456</name>
    <name evidence="3" type="ORF">PF011_g8079</name>
</gene>
<dbReference type="EMBL" id="QXGA01000385">
    <property type="protein sequence ID" value="KAE9146806.1"/>
    <property type="molecule type" value="Genomic_DNA"/>
</dbReference>
<keyword evidence="1" id="KW-0732">Signal</keyword>
<dbReference type="EMBL" id="QXGC01000160">
    <property type="protein sequence ID" value="KAE9246913.1"/>
    <property type="molecule type" value="Genomic_DNA"/>
</dbReference>
<feature type="chain" id="PRO_5036166202" evidence="1">
    <location>
        <begin position="23"/>
        <end position="55"/>
    </location>
</feature>
<dbReference type="EMBL" id="QXFZ01000192">
    <property type="protein sequence ID" value="KAE9127812.1"/>
    <property type="molecule type" value="Genomic_DNA"/>
</dbReference>
<evidence type="ECO:0000313" key="6">
    <source>
        <dbReference type="EMBL" id="KAE9146806.1"/>
    </source>
</evidence>
<dbReference type="EMBL" id="QXGB01000408">
    <property type="protein sequence ID" value="KAE9216178.1"/>
    <property type="molecule type" value="Genomic_DNA"/>
</dbReference>
<evidence type="ECO:0000313" key="16">
    <source>
        <dbReference type="Proteomes" id="UP000441208"/>
    </source>
</evidence>
<dbReference type="EMBL" id="QXGF01000220">
    <property type="protein sequence ID" value="KAE8944110.1"/>
    <property type="molecule type" value="Genomic_DNA"/>
</dbReference>
<dbReference type="AlphaFoldDB" id="A0A6A3T6F6"/>
<dbReference type="EMBL" id="QXGD01000445">
    <property type="protein sequence ID" value="KAE9239442.1"/>
    <property type="molecule type" value="Genomic_DNA"/>
</dbReference>
<evidence type="ECO:0000313" key="8">
    <source>
        <dbReference type="EMBL" id="KAE9239442.1"/>
    </source>
</evidence>
<evidence type="ECO:0000313" key="5">
    <source>
        <dbReference type="EMBL" id="KAE9127812.1"/>
    </source>
</evidence>
<evidence type="ECO:0000313" key="4">
    <source>
        <dbReference type="EMBL" id="KAE9117858.1"/>
    </source>
</evidence>
<dbReference type="Proteomes" id="UP000429523">
    <property type="component" value="Unassembled WGS sequence"/>
</dbReference>
<dbReference type="Proteomes" id="UP000441208">
    <property type="component" value="Unassembled WGS sequence"/>
</dbReference>
<feature type="signal peptide" evidence="1">
    <location>
        <begin position="1"/>
        <end position="22"/>
    </location>
</feature>
<dbReference type="Proteomes" id="UP000437068">
    <property type="component" value="Unassembled WGS sequence"/>
</dbReference>
<accession>A0A6A3T6F6</accession>
<evidence type="ECO:0000313" key="11">
    <source>
        <dbReference type="Proteomes" id="UP000429523"/>
    </source>
</evidence>
<evidence type="ECO:0000313" key="17">
    <source>
        <dbReference type="Proteomes" id="UP000460718"/>
    </source>
</evidence>
<dbReference type="Proteomes" id="UP000433483">
    <property type="component" value="Unassembled WGS sequence"/>
</dbReference>
<reference evidence="11 12" key="1">
    <citation type="submission" date="2018-08" db="EMBL/GenBank/DDBJ databases">
        <title>Genomic investigation of the strawberry pathogen Phytophthora fragariae indicates pathogenicity is determined by transcriptional variation in three key races.</title>
        <authorList>
            <person name="Adams T.M."/>
            <person name="Armitage A.D."/>
            <person name="Sobczyk M.K."/>
            <person name="Bates H.J."/>
            <person name="Dunwell J.M."/>
            <person name="Nellist C.F."/>
            <person name="Harrison R.J."/>
        </authorList>
    </citation>
    <scope>NUCLEOTIDE SEQUENCE [LARGE SCALE GENOMIC DNA]</scope>
    <source>
        <strain evidence="10 13">A4</strain>
        <strain evidence="8 14">BC-1</strain>
        <strain evidence="9 18">BC-23</strain>
        <strain evidence="7 12">NOV-27</strain>
        <strain evidence="6 15">NOV-5</strain>
        <strain evidence="5 16">NOV-71</strain>
        <strain evidence="2 11">NOV-9</strain>
        <strain evidence="4 19">ONT-3</strain>
        <strain evidence="3 17">SCRP245</strain>
    </source>
</reference>
<dbReference type="Proteomes" id="UP000440367">
    <property type="component" value="Unassembled WGS sequence"/>
</dbReference>
<evidence type="ECO:0000313" key="14">
    <source>
        <dbReference type="Proteomes" id="UP000440367"/>
    </source>
</evidence>
<evidence type="ECO:0000313" key="2">
    <source>
        <dbReference type="EMBL" id="KAE8944110.1"/>
    </source>
</evidence>
<keyword evidence="12" id="KW-1185">Reference proteome</keyword>
<evidence type="ECO:0000313" key="13">
    <source>
        <dbReference type="Proteomes" id="UP000437068"/>
    </source>
</evidence>
<evidence type="ECO:0000313" key="9">
    <source>
        <dbReference type="EMBL" id="KAE9246913.1"/>
    </source>
</evidence>
<dbReference type="Proteomes" id="UP000488956">
    <property type="component" value="Unassembled WGS sequence"/>
</dbReference>
<protein>
    <submittedName>
        <fullName evidence="5">Uncharacterized protein</fullName>
    </submittedName>
</protein>
<dbReference type="Proteomes" id="UP000476176">
    <property type="component" value="Unassembled WGS sequence"/>
</dbReference>
<evidence type="ECO:0000256" key="1">
    <source>
        <dbReference type="SAM" id="SignalP"/>
    </source>
</evidence>
<dbReference type="EMBL" id="QXFW01000372">
    <property type="protein sequence ID" value="KAE9014398.1"/>
    <property type="molecule type" value="Genomic_DNA"/>
</dbReference>
<sequence>MYTQNNTRHHCLLLVACWYSYSQPTTLWPPNSNYSCHCDCQRQTHYHFHNKACFV</sequence>
<evidence type="ECO:0000313" key="7">
    <source>
        <dbReference type="EMBL" id="KAE9216178.1"/>
    </source>
</evidence>
<name>A0A6A3T6F6_9STRA</name>
<dbReference type="Proteomes" id="UP000460718">
    <property type="component" value="Unassembled WGS sequence"/>
</dbReference>
<dbReference type="EMBL" id="QXFX01000383">
    <property type="protein sequence ID" value="KAE9117858.1"/>
    <property type="molecule type" value="Genomic_DNA"/>
</dbReference>
<evidence type="ECO:0000313" key="15">
    <source>
        <dbReference type="Proteomes" id="UP000440732"/>
    </source>
</evidence>
<evidence type="ECO:0000313" key="19">
    <source>
        <dbReference type="Proteomes" id="UP000488956"/>
    </source>
</evidence>
<evidence type="ECO:0000313" key="18">
    <source>
        <dbReference type="Proteomes" id="UP000476176"/>
    </source>
</evidence>
<comment type="caution">
    <text evidence="5">The sequence shown here is derived from an EMBL/GenBank/DDBJ whole genome shotgun (WGS) entry which is preliminary data.</text>
</comment>
<proteinExistence type="predicted"/>
<dbReference type="Proteomes" id="UP000440732">
    <property type="component" value="Unassembled WGS sequence"/>
</dbReference>
<evidence type="ECO:0000313" key="10">
    <source>
        <dbReference type="EMBL" id="KAE9314232.1"/>
    </source>
</evidence>
<evidence type="ECO:0000313" key="12">
    <source>
        <dbReference type="Proteomes" id="UP000433483"/>
    </source>
</evidence>